<reference evidence="2" key="1">
    <citation type="journal article" date="2013" name="Proc. Natl. Acad. Sci. U.S.A.">
        <title>Genome structure and metabolic features in the red seaweed Chondrus crispus shed light on evolution of the Archaeplastida.</title>
        <authorList>
            <person name="Collen J."/>
            <person name="Porcel B."/>
            <person name="Carre W."/>
            <person name="Ball S.G."/>
            <person name="Chaparro C."/>
            <person name="Tonon T."/>
            <person name="Barbeyron T."/>
            <person name="Michel G."/>
            <person name="Noel B."/>
            <person name="Valentin K."/>
            <person name="Elias M."/>
            <person name="Artiguenave F."/>
            <person name="Arun A."/>
            <person name="Aury J.M."/>
            <person name="Barbosa-Neto J.F."/>
            <person name="Bothwell J.H."/>
            <person name="Bouget F.Y."/>
            <person name="Brillet L."/>
            <person name="Cabello-Hurtado F."/>
            <person name="Capella-Gutierrez S."/>
            <person name="Charrier B."/>
            <person name="Cladiere L."/>
            <person name="Cock J.M."/>
            <person name="Coelho S.M."/>
            <person name="Colleoni C."/>
            <person name="Czjzek M."/>
            <person name="Da Silva C."/>
            <person name="Delage L."/>
            <person name="Denoeud F."/>
            <person name="Deschamps P."/>
            <person name="Dittami S.M."/>
            <person name="Gabaldon T."/>
            <person name="Gachon C.M."/>
            <person name="Groisillier A."/>
            <person name="Herve C."/>
            <person name="Jabbari K."/>
            <person name="Katinka M."/>
            <person name="Kloareg B."/>
            <person name="Kowalczyk N."/>
            <person name="Labadie K."/>
            <person name="Leblanc C."/>
            <person name="Lopez P.J."/>
            <person name="McLachlan D.H."/>
            <person name="Meslet-Cladiere L."/>
            <person name="Moustafa A."/>
            <person name="Nehr Z."/>
            <person name="Nyvall Collen P."/>
            <person name="Panaud O."/>
            <person name="Partensky F."/>
            <person name="Poulain J."/>
            <person name="Rensing S.A."/>
            <person name="Rousvoal S."/>
            <person name="Samson G."/>
            <person name="Symeonidi A."/>
            <person name="Weissenbach J."/>
            <person name="Zambounis A."/>
            <person name="Wincker P."/>
            <person name="Boyen C."/>
        </authorList>
    </citation>
    <scope>NUCLEOTIDE SEQUENCE [LARGE SCALE GENOMIC DNA]</scope>
    <source>
        <strain evidence="2">cv. Stackhouse</strain>
    </source>
</reference>
<accession>R7QEJ7</accession>
<protein>
    <submittedName>
        <fullName evidence="1">Uncharacterized protein</fullName>
    </submittedName>
</protein>
<evidence type="ECO:0000313" key="2">
    <source>
        <dbReference type="Proteomes" id="UP000012073"/>
    </source>
</evidence>
<dbReference type="RefSeq" id="XP_005716022.1">
    <property type="nucleotide sequence ID" value="XM_005715965.1"/>
</dbReference>
<keyword evidence="2" id="KW-1185">Reference proteome</keyword>
<dbReference type="Proteomes" id="UP000012073">
    <property type="component" value="Unassembled WGS sequence"/>
</dbReference>
<gene>
    <name evidence="1" type="ORF">CHC_T00004595001</name>
</gene>
<dbReference type="AlphaFoldDB" id="R7QEJ7"/>
<dbReference type="EMBL" id="HG001766">
    <property type="protein sequence ID" value="CDF36203.1"/>
    <property type="molecule type" value="Genomic_DNA"/>
</dbReference>
<evidence type="ECO:0000313" key="1">
    <source>
        <dbReference type="EMBL" id="CDF36203.1"/>
    </source>
</evidence>
<proteinExistence type="predicted"/>
<dbReference type="GeneID" id="17323736"/>
<dbReference type="Gramene" id="CDF36203">
    <property type="protein sequence ID" value="CDF36203"/>
    <property type="gene ID" value="CHC_T00004595001"/>
</dbReference>
<dbReference type="KEGG" id="ccp:CHC_T00004595001"/>
<sequence length="55" mass="6279">MAFSTERLCAPQYGKVCPVTISWLQFQSRTTEYLTGNSKFIFNSSRSLDPLCARK</sequence>
<organism evidence="1 2">
    <name type="scientific">Chondrus crispus</name>
    <name type="common">Carrageen Irish moss</name>
    <name type="synonym">Polymorpha crispa</name>
    <dbReference type="NCBI Taxonomy" id="2769"/>
    <lineage>
        <taxon>Eukaryota</taxon>
        <taxon>Rhodophyta</taxon>
        <taxon>Florideophyceae</taxon>
        <taxon>Rhodymeniophycidae</taxon>
        <taxon>Gigartinales</taxon>
        <taxon>Gigartinaceae</taxon>
        <taxon>Chondrus</taxon>
    </lineage>
</organism>
<name>R7QEJ7_CHOCR</name>